<dbReference type="Pfam" id="PF19577">
    <property type="entry name" value="DcaP"/>
    <property type="match status" value="1"/>
</dbReference>
<feature type="signal peptide" evidence="2">
    <location>
        <begin position="1"/>
        <end position="24"/>
    </location>
</feature>
<keyword evidence="4" id="KW-1185">Reference proteome</keyword>
<keyword evidence="1" id="KW-0175">Coiled coil</keyword>
<protein>
    <submittedName>
        <fullName evidence="3">DcaP family trimeric outer membrane transporter</fullName>
    </submittedName>
</protein>
<comment type="caution">
    <text evidence="3">The sequence shown here is derived from an EMBL/GenBank/DDBJ whole genome shotgun (WGS) entry which is preliminary data.</text>
</comment>
<dbReference type="RefSeq" id="WP_377177060.1">
    <property type="nucleotide sequence ID" value="NZ_JBHTMY010000002.1"/>
</dbReference>
<sequence>MLIKKIKLLIILFILVASKGQLHAQDLDSIKAEIKMLKEYTQRINELEKYIDQIESDSSSTHLQQVKAAQSDTLGDQILVIPKEDMREPNPVITGSDLVNDDFKGSWPMFGSDFRMKIGGYLKVDILYDFNGTTDKTQFLMSTIPVKGTPEYADDGYINFMARETRFNFDVRRTSGKVPLRLFIEGDFWSAGNQLRLRHAYVVAGDFIVGQTWTTLSYLESLVTLIDFAAGDALFGGRTTLVRYQKKINEHWKVAAGIENLDFLGIENPDMVGGKSSLQLPLLAFRADYSWKTGLLIMGASFAQLHWDGGAEGPDASALQNDFVVGGRQYIGKSDYFTWNFSYGNGSGENIMAFAGSDANAVINIDGKLETLPAYSLLLGFSHEWSDKFTSNLSVAYGWLESKESRDPLALKQGGIGHLNLIYRPLKNFTCGIEFMYGNQETTDGSIGRANRLQTMAKYQF</sequence>
<dbReference type="SUPFAM" id="SSF56935">
    <property type="entry name" value="Porins"/>
    <property type="match status" value="1"/>
</dbReference>
<organism evidence="3 4">
    <name type="scientific">Namhaeicola litoreus</name>
    <dbReference type="NCBI Taxonomy" id="1052145"/>
    <lineage>
        <taxon>Bacteria</taxon>
        <taxon>Pseudomonadati</taxon>
        <taxon>Bacteroidota</taxon>
        <taxon>Flavobacteriia</taxon>
        <taxon>Flavobacteriales</taxon>
        <taxon>Flavobacteriaceae</taxon>
        <taxon>Namhaeicola</taxon>
    </lineage>
</organism>
<evidence type="ECO:0000313" key="3">
    <source>
        <dbReference type="EMBL" id="MFD1315138.1"/>
    </source>
</evidence>
<accession>A0ABW3Y0Z6</accession>
<gene>
    <name evidence="3" type="ORF">ACFQ39_05875</name>
</gene>
<dbReference type="Proteomes" id="UP001597201">
    <property type="component" value="Unassembled WGS sequence"/>
</dbReference>
<evidence type="ECO:0000256" key="1">
    <source>
        <dbReference type="SAM" id="Coils"/>
    </source>
</evidence>
<keyword evidence="2" id="KW-0732">Signal</keyword>
<evidence type="ECO:0000256" key="2">
    <source>
        <dbReference type="SAM" id="SignalP"/>
    </source>
</evidence>
<evidence type="ECO:0000313" key="4">
    <source>
        <dbReference type="Proteomes" id="UP001597201"/>
    </source>
</evidence>
<reference evidence="4" key="1">
    <citation type="journal article" date="2019" name="Int. J. Syst. Evol. Microbiol.">
        <title>The Global Catalogue of Microorganisms (GCM) 10K type strain sequencing project: providing services to taxonomists for standard genome sequencing and annotation.</title>
        <authorList>
            <consortium name="The Broad Institute Genomics Platform"/>
            <consortium name="The Broad Institute Genome Sequencing Center for Infectious Disease"/>
            <person name="Wu L."/>
            <person name="Ma J."/>
        </authorList>
    </citation>
    <scope>NUCLEOTIDE SEQUENCE [LARGE SCALE GENOMIC DNA]</scope>
    <source>
        <strain evidence="4">CCUG 61485</strain>
    </source>
</reference>
<feature type="chain" id="PRO_5046086894" evidence="2">
    <location>
        <begin position="25"/>
        <end position="461"/>
    </location>
</feature>
<dbReference type="InterPro" id="IPR045748">
    <property type="entry name" value="DcaP"/>
</dbReference>
<feature type="coiled-coil region" evidence="1">
    <location>
        <begin position="30"/>
        <end position="57"/>
    </location>
</feature>
<name>A0ABW3Y0Z6_9FLAO</name>
<dbReference type="EMBL" id="JBHTMY010000002">
    <property type="protein sequence ID" value="MFD1315138.1"/>
    <property type="molecule type" value="Genomic_DNA"/>
</dbReference>
<proteinExistence type="predicted"/>